<dbReference type="GO" id="GO:0020037">
    <property type="term" value="F:heme binding"/>
    <property type="evidence" value="ECO:0007669"/>
    <property type="project" value="InterPro"/>
</dbReference>
<dbReference type="SUPFAM" id="SSF46626">
    <property type="entry name" value="Cytochrome c"/>
    <property type="match status" value="1"/>
</dbReference>
<keyword evidence="3 4" id="KW-0408">Iron</keyword>
<dbReference type="GO" id="GO:0046872">
    <property type="term" value="F:metal ion binding"/>
    <property type="evidence" value="ECO:0007669"/>
    <property type="project" value="UniProtKB-KW"/>
</dbReference>
<dbReference type="GO" id="GO:0009055">
    <property type="term" value="F:electron transfer activity"/>
    <property type="evidence" value="ECO:0007669"/>
    <property type="project" value="InterPro"/>
</dbReference>
<reference evidence="7 8" key="1">
    <citation type="submission" date="2019-03" db="EMBL/GenBank/DDBJ databases">
        <title>Genomic Encyclopedia of Type Strains, Phase IV (KMG-IV): sequencing the most valuable type-strain genomes for metagenomic binning, comparative biology and taxonomic classification.</title>
        <authorList>
            <person name="Goeker M."/>
        </authorList>
    </citation>
    <scope>NUCLEOTIDE SEQUENCE [LARGE SCALE GENOMIC DNA]</scope>
    <source>
        <strain evidence="7 8">DSM 19610</strain>
    </source>
</reference>
<dbReference type="Gene3D" id="1.10.760.10">
    <property type="entry name" value="Cytochrome c-like domain"/>
    <property type="match status" value="1"/>
</dbReference>
<comment type="caution">
    <text evidence="7">The sequence shown here is derived from an EMBL/GenBank/DDBJ whole genome shotgun (WGS) entry which is preliminary data.</text>
</comment>
<sequence>MRFHIYSHPFVLLVVQICGLLIIPAAVTATGIMPPGYPDAELINDGRRIFFNETFEGNGRTCGTCHPPTNNFTLDPRFIATIPDSDPLFLAERPAPNPLSENFEKPGLMREAGLILENTNGFDDLQNNFTMRSVPHLNALRTSLLAPTNGNDGTALPPDQRTGWSGDGAPSDASGVLPTSGTLRDFTVGAIIQHMTKTLDRMVDKDFRMPGEYELDALEAYMLSLGRQEEFDDFRTIKMKDKRAERGRLNYMGVGVSGALNCNACHFNGGANTDPEFDFPASITPAAFEFSNRSFGPRVEELVDQTGDIIDADNNPFDDGFGHGSSLFNVPTVIEAADSGPFFHANQIDTVEGLIAFYTSKRHLRNGEVLPPIVEMNGSQVANVGAFMRVLNADENIRSAIELIKQAELLYNRSDRNTNLKIAVSEIDDAIEVLQGGNLHYSDALPALKKARRFSAYSFTMSIARGILQGIRPMMIDRPG</sequence>
<dbReference type="OrthoDB" id="5571370at2"/>
<dbReference type="RefSeq" id="WP_132972047.1">
    <property type="nucleotide sequence ID" value="NZ_SMFX01000001.1"/>
</dbReference>
<dbReference type="Proteomes" id="UP000295707">
    <property type="component" value="Unassembled WGS sequence"/>
</dbReference>
<evidence type="ECO:0000259" key="6">
    <source>
        <dbReference type="PROSITE" id="PS51007"/>
    </source>
</evidence>
<evidence type="ECO:0000313" key="8">
    <source>
        <dbReference type="Proteomes" id="UP000295707"/>
    </source>
</evidence>
<dbReference type="InterPro" id="IPR036909">
    <property type="entry name" value="Cyt_c-like_dom_sf"/>
</dbReference>
<dbReference type="AlphaFoldDB" id="A0A4V2PGU5"/>
<keyword evidence="7" id="KW-0560">Oxidoreductase</keyword>
<dbReference type="EMBL" id="SMFX01000001">
    <property type="protein sequence ID" value="TCK18226.1"/>
    <property type="molecule type" value="Genomic_DNA"/>
</dbReference>
<evidence type="ECO:0000256" key="5">
    <source>
        <dbReference type="SAM" id="MobiDB-lite"/>
    </source>
</evidence>
<evidence type="ECO:0000313" key="7">
    <source>
        <dbReference type="EMBL" id="TCK18226.1"/>
    </source>
</evidence>
<evidence type="ECO:0000256" key="3">
    <source>
        <dbReference type="ARBA" id="ARBA00023004"/>
    </source>
</evidence>
<keyword evidence="1 4" id="KW-0349">Heme</keyword>
<keyword evidence="7" id="KW-0575">Peroxidase</keyword>
<dbReference type="GO" id="GO:0004601">
    <property type="term" value="F:peroxidase activity"/>
    <property type="evidence" value="ECO:0007669"/>
    <property type="project" value="UniProtKB-KW"/>
</dbReference>
<accession>A0A4V2PGU5</accession>
<evidence type="ECO:0000256" key="4">
    <source>
        <dbReference type="PROSITE-ProRule" id="PRU00433"/>
    </source>
</evidence>
<dbReference type="PROSITE" id="PS51007">
    <property type="entry name" value="CYTC"/>
    <property type="match status" value="1"/>
</dbReference>
<organism evidence="7 8">
    <name type="scientific">Thiogranum longum</name>
    <dbReference type="NCBI Taxonomy" id="1537524"/>
    <lineage>
        <taxon>Bacteria</taxon>
        <taxon>Pseudomonadati</taxon>
        <taxon>Pseudomonadota</taxon>
        <taxon>Gammaproteobacteria</taxon>
        <taxon>Chromatiales</taxon>
        <taxon>Ectothiorhodospiraceae</taxon>
        <taxon>Thiogranum</taxon>
    </lineage>
</organism>
<proteinExistence type="predicted"/>
<evidence type="ECO:0000256" key="2">
    <source>
        <dbReference type="ARBA" id="ARBA00022723"/>
    </source>
</evidence>
<evidence type="ECO:0000256" key="1">
    <source>
        <dbReference type="ARBA" id="ARBA00022617"/>
    </source>
</evidence>
<protein>
    <submittedName>
        <fullName evidence="7">Cytochrome c peroxidase</fullName>
    </submittedName>
</protein>
<feature type="domain" description="Cytochrome c" evidence="6">
    <location>
        <begin position="242"/>
        <end position="392"/>
    </location>
</feature>
<keyword evidence="2 4" id="KW-0479">Metal-binding</keyword>
<dbReference type="InterPro" id="IPR009056">
    <property type="entry name" value="Cyt_c-like_dom"/>
</dbReference>
<feature type="region of interest" description="Disordered" evidence="5">
    <location>
        <begin position="147"/>
        <end position="178"/>
    </location>
</feature>
<gene>
    <name evidence="7" type="ORF">DFR30_1501</name>
</gene>
<name>A0A4V2PGU5_9GAMM</name>
<keyword evidence="8" id="KW-1185">Reference proteome</keyword>